<protein>
    <submittedName>
        <fullName evidence="1">Uncharacterized protein</fullName>
    </submittedName>
</protein>
<comment type="caution">
    <text evidence="1">The sequence shown here is derived from an EMBL/GenBank/DDBJ whole genome shotgun (WGS) entry which is preliminary data.</text>
</comment>
<reference evidence="1 2" key="1">
    <citation type="submission" date="2024-09" db="EMBL/GenBank/DDBJ databases">
        <authorList>
            <person name="Sun Q."/>
            <person name="Mori K."/>
        </authorList>
    </citation>
    <scope>NUCLEOTIDE SEQUENCE [LARGE SCALE GENOMIC DNA]</scope>
    <source>
        <strain evidence="1 2">JCM 3143</strain>
    </source>
</reference>
<accession>A0ABV5S787</accession>
<dbReference type="Proteomes" id="UP001589532">
    <property type="component" value="Unassembled WGS sequence"/>
</dbReference>
<keyword evidence="2" id="KW-1185">Reference proteome</keyword>
<organism evidence="1 2">
    <name type="scientific">Nonomuraea helvata</name>
    <dbReference type="NCBI Taxonomy" id="37484"/>
    <lineage>
        <taxon>Bacteria</taxon>
        <taxon>Bacillati</taxon>
        <taxon>Actinomycetota</taxon>
        <taxon>Actinomycetes</taxon>
        <taxon>Streptosporangiales</taxon>
        <taxon>Streptosporangiaceae</taxon>
        <taxon>Nonomuraea</taxon>
    </lineage>
</organism>
<sequence>MAETQAQRVAAQVQLRQTGGKRRMTGEEIENMVNALGNLVQVLFEADPNDKAEIYTQLGLRLTYQPQKHLVEAQLQPNLHMCKRYVSEGGLEPNHYARIAAADLLLGEEA</sequence>
<proteinExistence type="predicted"/>
<gene>
    <name evidence="1" type="ORF">ACFFSA_31005</name>
</gene>
<dbReference type="RefSeq" id="WP_345000403.1">
    <property type="nucleotide sequence ID" value="NZ_BAAAXV010000009.1"/>
</dbReference>
<evidence type="ECO:0000313" key="2">
    <source>
        <dbReference type="Proteomes" id="UP001589532"/>
    </source>
</evidence>
<name>A0ABV5S787_9ACTN</name>
<evidence type="ECO:0000313" key="1">
    <source>
        <dbReference type="EMBL" id="MFB9627532.1"/>
    </source>
</evidence>
<dbReference type="EMBL" id="JBHMBW010000034">
    <property type="protein sequence ID" value="MFB9627532.1"/>
    <property type="molecule type" value="Genomic_DNA"/>
</dbReference>